<sequence length="109" mass="12136">MLNSRPRTASWYRKWEFWSNEQASSKSYLKSVPKFMNDGSAICPGRNLYFDSGYYWGKFSSSCLLGMLELAGSPLGVALCISGISHQFYLILLLLCGCCSKVVKTGLLS</sequence>
<accession>A0A8T2S0W2</accession>
<reference evidence="1 2" key="1">
    <citation type="submission" date="2021-08" db="EMBL/GenBank/DDBJ databases">
        <title>WGS assembly of Ceratopteris richardii.</title>
        <authorList>
            <person name="Marchant D.B."/>
            <person name="Chen G."/>
            <person name="Jenkins J."/>
            <person name="Shu S."/>
            <person name="Leebens-Mack J."/>
            <person name="Grimwood J."/>
            <person name="Schmutz J."/>
            <person name="Soltis P."/>
            <person name="Soltis D."/>
            <person name="Chen Z.-H."/>
        </authorList>
    </citation>
    <scope>NUCLEOTIDE SEQUENCE [LARGE SCALE GENOMIC DNA]</scope>
    <source>
        <strain evidence="1">Whitten #5841</strain>
        <tissue evidence="1">Leaf</tissue>
    </source>
</reference>
<gene>
    <name evidence="1" type="ORF">KP509_23G032300</name>
</gene>
<evidence type="ECO:0000313" key="2">
    <source>
        <dbReference type="Proteomes" id="UP000825935"/>
    </source>
</evidence>
<dbReference type="Proteomes" id="UP000825935">
    <property type="component" value="Chromosome 23"/>
</dbReference>
<comment type="caution">
    <text evidence="1">The sequence shown here is derived from an EMBL/GenBank/DDBJ whole genome shotgun (WGS) entry which is preliminary data.</text>
</comment>
<protein>
    <submittedName>
        <fullName evidence="1">Uncharacterized protein</fullName>
    </submittedName>
</protein>
<evidence type="ECO:0000313" key="1">
    <source>
        <dbReference type="EMBL" id="KAH7301567.1"/>
    </source>
</evidence>
<organism evidence="1 2">
    <name type="scientific">Ceratopteris richardii</name>
    <name type="common">Triangle waterfern</name>
    <dbReference type="NCBI Taxonomy" id="49495"/>
    <lineage>
        <taxon>Eukaryota</taxon>
        <taxon>Viridiplantae</taxon>
        <taxon>Streptophyta</taxon>
        <taxon>Embryophyta</taxon>
        <taxon>Tracheophyta</taxon>
        <taxon>Polypodiopsida</taxon>
        <taxon>Polypodiidae</taxon>
        <taxon>Polypodiales</taxon>
        <taxon>Pteridineae</taxon>
        <taxon>Pteridaceae</taxon>
        <taxon>Parkerioideae</taxon>
        <taxon>Ceratopteris</taxon>
    </lineage>
</organism>
<dbReference type="AlphaFoldDB" id="A0A8T2S0W2"/>
<proteinExistence type="predicted"/>
<keyword evidence="2" id="KW-1185">Reference proteome</keyword>
<name>A0A8T2S0W2_CERRI</name>
<dbReference type="EMBL" id="CM035428">
    <property type="protein sequence ID" value="KAH7301567.1"/>
    <property type="molecule type" value="Genomic_DNA"/>
</dbReference>